<evidence type="ECO:0000256" key="3">
    <source>
        <dbReference type="ARBA" id="ARBA00022553"/>
    </source>
</evidence>
<evidence type="ECO:0000313" key="9">
    <source>
        <dbReference type="EMBL" id="TDK28521.1"/>
    </source>
</evidence>
<keyword evidence="3" id="KW-0597">Phosphoprotein</keyword>
<protein>
    <submittedName>
        <fullName evidence="9">Type I polyketide synthase</fullName>
    </submittedName>
</protein>
<evidence type="ECO:0000256" key="6">
    <source>
        <dbReference type="ARBA" id="ARBA00023098"/>
    </source>
</evidence>
<dbReference type="SMART" id="SM00827">
    <property type="entry name" value="PKS_AT"/>
    <property type="match status" value="1"/>
</dbReference>
<dbReference type="SUPFAM" id="SSF53901">
    <property type="entry name" value="Thiolase-like"/>
    <property type="match status" value="1"/>
</dbReference>
<keyword evidence="10" id="KW-1185">Reference proteome</keyword>
<dbReference type="InterPro" id="IPR014043">
    <property type="entry name" value="Acyl_transferase_dom"/>
</dbReference>
<dbReference type="InterPro" id="IPR016039">
    <property type="entry name" value="Thiolase-like"/>
</dbReference>
<dbReference type="InterPro" id="IPR016035">
    <property type="entry name" value="Acyl_Trfase/lysoPLipase"/>
</dbReference>
<dbReference type="InterPro" id="IPR050091">
    <property type="entry name" value="PKS_NRPS_Biosynth_Enz"/>
</dbReference>
<dbReference type="InterPro" id="IPR018201">
    <property type="entry name" value="Ketoacyl_synth_AS"/>
</dbReference>
<dbReference type="GO" id="GO:0004312">
    <property type="term" value="F:fatty acid synthase activity"/>
    <property type="evidence" value="ECO:0007669"/>
    <property type="project" value="TreeGrafter"/>
</dbReference>
<dbReference type="Gene3D" id="3.40.47.10">
    <property type="match status" value="1"/>
</dbReference>
<dbReference type="CDD" id="cd00833">
    <property type="entry name" value="PKS"/>
    <property type="match status" value="1"/>
</dbReference>
<keyword evidence="5" id="KW-0276">Fatty acid metabolism</keyword>
<dbReference type="InterPro" id="IPR001227">
    <property type="entry name" value="Ac_transferase_dom_sf"/>
</dbReference>
<dbReference type="Pfam" id="PF00109">
    <property type="entry name" value="ketoacyl-synt"/>
    <property type="match status" value="1"/>
</dbReference>
<dbReference type="InterPro" id="IPR014031">
    <property type="entry name" value="Ketoacyl_synth_C"/>
</dbReference>
<dbReference type="Proteomes" id="UP000294796">
    <property type="component" value="Unassembled WGS sequence"/>
</dbReference>
<gene>
    <name evidence="9" type="ORF">E2F46_01120</name>
</gene>
<organism evidence="9 10">
    <name type="scientific">Luteimonas aestuarii</name>
    <dbReference type="NCBI Taxonomy" id="453837"/>
    <lineage>
        <taxon>Bacteria</taxon>
        <taxon>Pseudomonadati</taxon>
        <taxon>Pseudomonadota</taxon>
        <taxon>Gammaproteobacteria</taxon>
        <taxon>Lysobacterales</taxon>
        <taxon>Lysobacteraceae</taxon>
        <taxon>Luteimonas</taxon>
    </lineage>
</organism>
<keyword evidence="6" id="KW-0443">Lipid metabolism</keyword>
<dbReference type="UniPathway" id="UPA00094"/>
<dbReference type="SMART" id="SM00825">
    <property type="entry name" value="PKS_KS"/>
    <property type="match status" value="1"/>
</dbReference>
<accession>A0A4R5U471</accession>
<reference evidence="9 10" key="1">
    <citation type="submission" date="2019-03" db="EMBL/GenBank/DDBJ databases">
        <title>Luteimonas zhaokaii sp.nov., isolated from the rectal contents of Plateau pika in Yushu, Qinghai Province, China.</title>
        <authorList>
            <person name="Zhang G."/>
        </authorList>
    </citation>
    <scope>NUCLEOTIDE SEQUENCE [LARGE SCALE GENOMIC DNA]</scope>
    <source>
        <strain evidence="9 10">B9</strain>
    </source>
</reference>
<dbReference type="PANTHER" id="PTHR43775:SF51">
    <property type="entry name" value="INACTIVE PHENOLPHTHIOCEROL SYNTHESIS POLYKETIDE SYNTHASE TYPE I PKS1-RELATED"/>
    <property type="match status" value="1"/>
</dbReference>
<dbReference type="PANTHER" id="PTHR43775">
    <property type="entry name" value="FATTY ACID SYNTHASE"/>
    <property type="match status" value="1"/>
</dbReference>
<evidence type="ECO:0000256" key="4">
    <source>
        <dbReference type="ARBA" id="ARBA00022679"/>
    </source>
</evidence>
<dbReference type="EMBL" id="SMTF01000001">
    <property type="protein sequence ID" value="TDK28521.1"/>
    <property type="molecule type" value="Genomic_DNA"/>
</dbReference>
<dbReference type="OrthoDB" id="9030879at2"/>
<comment type="caution">
    <text evidence="9">The sequence shown here is derived from an EMBL/GenBank/DDBJ whole genome shotgun (WGS) entry which is preliminary data.</text>
</comment>
<dbReference type="GO" id="GO:0006633">
    <property type="term" value="P:fatty acid biosynthetic process"/>
    <property type="evidence" value="ECO:0007669"/>
    <property type="project" value="UniProtKB-UniPathway"/>
</dbReference>
<dbReference type="InterPro" id="IPR020841">
    <property type="entry name" value="PKS_Beta-ketoAc_synthase_dom"/>
</dbReference>
<dbReference type="RefSeq" id="WP_133320342.1">
    <property type="nucleotide sequence ID" value="NZ_SMTF01000001.1"/>
</dbReference>
<name>A0A4R5U471_9GAMM</name>
<evidence type="ECO:0000256" key="5">
    <source>
        <dbReference type="ARBA" id="ARBA00022832"/>
    </source>
</evidence>
<dbReference type="SUPFAM" id="SSF52151">
    <property type="entry name" value="FabD/lysophospholipase-like"/>
    <property type="match status" value="1"/>
</dbReference>
<keyword evidence="4" id="KW-0808">Transferase</keyword>
<comment type="pathway">
    <text evidence="1">Lipid metabolism; fatty acid biosynthesis.</text>
</comment>
<keyword evidence="7" id="KW-0511">Multifunctional enzyme</keyword>
<feature type="domain" description="Ketosynthase family 3 (KS3)" evidence="8">
    <location>
        <begin position="3"/>
        <end position="437"/>
    </location>
</feature>
<dbReference type="PROSITE" id="PS00606">
    <property type="entry name" value="KS3_1"/>
    <property type="match status" value="1"/>
</dbReference>
<keyword evidence="2" id="KW-0596">Phosphopantetheine</keyword>
<dbReference type="InterPro" id="IPR016036">
    <property type="entry name" value="Malonyl_transacylase_ACP-bd"/>
</dbReference>
<evidence type="ECO:0000256" key="7">
    <source>
        <dbReference type="ARBA" id="ARBA00023268"/>
    </source>
</evidence>
<dbReference type="Pfam" id="PF22621">
    <property type="entry name" value="CurL-like_PKS_C"/>
    <property type="match status" value="1"/>
</dbReference>
<dbReference type="PROSITE" id="PS52004">
    <property type="entry name" value="KS3_2"/>
    <property type="match status" value="1"/>
</dbReference>
<dbReference type="AlphaFoldDB" id="A0A4R5U471"/>
<evidence type="ECO:0000259" key="8">
    <source>
        <dbReference type="PROSITE" id="PS52004"/>
    </source>
</evidence>
<sequence length="955" mass="100674">MSQEGIAIIGMSGRFPGARDVDAFWRNIRQGVESVTHFDASELDLPLASLATEDPNARYICAKGILDDVDQFDARFFGYLPREAELMDPQHRMFLEICWEAMERAGHDPSRYPGAVGVYAGCYMDTYLMWNLCSDPAFLARFIESIQVGSLQTELGNDKDYLATRVAFKLGLRGPAMTLQTACSTSLVAIATACQSLASYQCDMALAGGVTIVLPQKKGYFYKEGSMLSADGHCRTFDADAAGTVFSNGAAVVLLKRVEDAIADGDTIHAVIRGYATNNDGAGKVSYTAPSVDGQADVISMALAVGDIDARTVGLVEAHGTATPMGDPIEIAGLTAAYRAHTQDNQFCAIGSLKANLGHLDVASGAIGLIKTALAVHEGVLPPSINFSKPNPKIDFASSPFYVNTALTPWPQGEWPRRAGISSFGVGGTNAHVVLEQAPAPAPEGARRSHALLVLSARSKEALSAQATRLADWLEAHPDASLDDVAYTLQVGRQQFEHRRIVVAADIPGAIASLRSPPAPGESTKLDTAAARIAFMFPGQGAQYPGMARALHASEPAFRDIVDRCGEALCDAGMAVQDPRPLLLWDAASSSLDAAQAAEALAQTDMAQPAIFTMEMALATLLAGWGVRADAVLGHSVGEFAAACLAGVFELEDAVRLVATRGRLMQAQPQGTMLAVRAPLQQVQPLLPDTLSIAAINAPGLVVASGPDDAIDAFAQALAAQDIQATRLVTSHAFHSAMMAPARKPLEEAVAAVDSRPAAIPVVSTSTGTRLQADGFRDPAYWGAQLMRPVLFADAATEAANDGLVLLEVGPGRTLSTLARQSLDKPGPLAVLPSLGPVQAPGSDVQHLLHAVGQLWLGGVQPDWQALQPGPRRRVTLPTYPFERKRFWVQPKALASQGEGQVHDAATSVATTAASHALPANPATTDVEHLIRLQLSLIAEQLGAMGDTGTGRGPG</sequence>
<dbReference type="Gene3D" id="3.40.366.10">
    <property type="entry name" value="Malonyl-Coenzyme A Acyl Carrier Protein, domain 2"/>
    <property type="match status" value="1"/>
</dbReference>
<dbReference type="Pfam" id="PF02801">
    <property type="entry name" value="Ketoacyl-synt_C"/>
    <property type="match status" value="1"/>
</dbReference>
<dbReference type="SUPFAM" id="SSF55048">
    <property type="entry name" value="Probable ACP-binding domain of malonyl-CoA ACP transacylase"/>
    <property type="match status" value="1"/>
</dbReference>
<evidence type="ECO:0000256" key="2">
    <source>
        <dbReference type="ARBA" id="ARBA00022450"/>
    </source>
</evidence>
<dbReference type="GO" id="GO:0004315">
    <property type="term" value="F:3-oxoacyl-[acyl-carrier-protein] synthase activity"/>
    <property type="evidence" value="ECO:0007669"/>
    <property type="project" value="InterPro"/>
</dbReference>
<dbReference type="Gene3D" id="3.30.70.3290">
    <property type="match status" value="1"/>
</dbReference>
<proteinExistence type="predicted"/>
<dbReference type="InterPro" id="IPR014030">
    <property type="entry name" value="Ketoacyl_synth_N"/>
</dbReference>
<dbReference type="Pfam" id="PF00698">
    <property type="entry name" value="Acyl_transf_1"/>
    <property type="match status" value="1"/>
</dbReference>
<evidence type="ECO:0000256" key="1">
    <source>
        <dbReference type="ARBA" id="ARBA00005194"/>
    </source>
</evidence>
<evidence type="ECO:0000313" key="10">
    <source>
        <dbReference type="Proteomes" id="UP000294796"/>
    </source>
</evidence>
<dbReference type="FunFam" id="3.40.47.10:FF:000042">
    <property type="entry name" value="Polyketide synthase Pks13"/>
    <property type="match status" value="1"/>
</dbReference>